<reference evidence="1" key="1">
    <citation type="journal article" date="2021" name="Nat. Commun.">
        <title>Genetic determinants of endophytism in the Arabidopsis root mycobiome.</title>
        <authorList>
            <person name="Mesny F."/>
            <person name="Miyauchi S."/>
            <person name="Thiergart T."/>
            <person name="Pickel B."/>
            <person name="Atanasova L."/>
            <person name="Karlsson M."/>
            <person name="Huettel B."/>
            <person name="Barry K.W."/>
            <person name="Haridas S."/>
            <person name="Chen C."/>
            <person name="Bauer D."/>
            <person name="Andreopoulos W."/>
            <person name="Pangilinan J."/>
            <person name="LaButti K."/>
            <person name="Riley R."/>
            <person name="Lipzen A."/>
            <person name="Clum A."/>
            <person name="Drula E."/>
            <person name="Henrissat B."/>
            <person name="Kohler A."/>
            <person name="Grigoriev I.V."/>
            <person name="Martin F.M."/>
            <person name="Hacquard S."/>
        </authorList>
    </citation>
    <scope>NUCLEOTIDE SEQUENCE</scope>
    <source>
        <strain evidence="1">MPI-CAGE-CH-0230</strain>
    </source>
</reference>
<comment type="caution">
    <text evidence="1">The sequence shown here is derived from an EMBL/GenBank/DDBJ whole genome shotgun (WGS) entry which is preliminary data.</text>
</comment>
<dbReference type="GeneID" id="70184237"/>
<sequence length="55" mass="6489">MTKKARNQMHQNGTADQPNFFRCLWPSPRRHGGRRHWTLPPTCVHCTGSMRILHH</sequence>
<dbReference type="EMBL" id="JAGTJQ010000008">
    <property type="protein sequence ID" value="KAH7025811.1"/>
    <property type="molecule type" value="Genomic_DNA"/>
</dbReference>
<dbReference type="AlphaFoldDB" id="A0A9P9BMG0"/>
<proteinExistence type="predicted"/>
<dbReference type="Proteomes" id="UP000756346">
    <property type="component" value="Unassembled WGS sequence"/>
</dbReference>
<dbReference type="RefSeq" id="XP_046009028.1">
    <property type="nucleotide sequence ID" value="XM_046154691.1"/>
</dbReference>
<organism evidence="1 2">
    <name type="scientific">Microdochium trichocladiopsis</name>
    <dbReference type="NCBI Taxonomy" id="1682393"/>
    <lineage>
        <taxon>Eukaryota</taxon>
        <taxon>Fungi</taxon>
        <taxon>Dikarya</taxon>
        <taxon>Ascomycota</taxon>
        <taxon>Pezizomycotina</taxon>
        <taxon>Sordariomycetes</taxon>
        <taxon>Xylariomycetidae</taxon>
        <taxon>Xylariales</taxon>
        <taxon>Microdochiaceae</taxon>
        <taxon>Microdochium</taxon>
    </lineage>
</organism>
<evidence type="ECO:0000313" key="1">
    <source>
        <dbReference type="EMBL" id="KAH7025811.1"/>
    </source>
</evidence>
<name>A0A9P9BMG0_9PEZI</name>
<keyword evidence="2" id="KW-1185">Reference proteome</keyword>
<gene>
    <name evidence="1" type="ORF">B0I36DRAFT_329188</name>
</gene>
<accession>A0A9P9BMG0</accession>
<evidence type="ECO:0000313" key="2">
    <source>
        <dbReference type="Proteomes" id="UP000756346"/>
    </source>
</evidence>
<protein>
    <submittedName>
        <fullName evidence="1">Uncharacterized protein</fullName>
    </submittedName>
</protein>